<comment type="caution">
    <text evidence="2">The sequence shown here is derived from an EMBL/GenBank/DDBJ whole genome shotgun (WGS) entry which is preliminary data.</text>
</comment>
<dbReference type="AlphaFoldDB" id="A0A8J8FGQ7"/>
<feature type="transmembrane region" description="Helical" evidence="1">
    <location>
        <begin position="102"/>
        <end position="124"/>
    </location>
</feature>
<dbReference type="InterPro" id="IPR032809">
    <property type="entry name" value="Put_HupE_UreJ"/>
</dbReference>
<dbReference type="Pfam" id="PF13795">
    <property type="entry name" value="HupE_UreJ_2"/>
    <property type="match status" value="1"/>
</dbReference>
<keyword evidence="3" id="KW-1185">Reference proteome</keyword>
<gene>
    <name evidence="2" type="ORF">GD597_20300</name>
</gene>
<reference evidence="2" key="1">
    <citation type="submission" date="2019-10" db="EMBL/GenBank/DDBJ databases">
        <title>Draft genome sequence of Panacibacter sp. KCS-6.</title>
        <authorList>
            <person name="Yim K.J."/>
        </authorList>
    </citation>
    <scope>NUCLEOTIDE SEQUENCE</scope>
    <source>
        <strain evidence="2">KCS-6</strain>
    </source>
</reference>
<dbReference type="EMBL" id="WHPF01000019">
    <property type="protein sequence ID" value="NNV57821.1"/>
    <property type="molecule type" value="Genomic_DNA"/>
</dbReference>
<feature type="transmembrane region" description="Helical" evidence="1">
    <location>
        <begin position="144"/>
        <end position="164"/>
    </location>
</feature>
<keyword evidence="1" id="KW-1133">Transmembrane helix</keyword>
<keyword evidence="1" id="KW-0472">Membrane</keyword>
<accession>A0A8J8FGQ7</accession>
<feature type="transmembrane region" description="Helical" evidence="1">
    <location>
        <begin position="20"/>
        <end position="36"/>
    </location>
</feature>
<organism evidence="2 3">
    <name type="scientific">Limnovirga soli</name>
    <dbReference type="NCBI Taxonomy" id="2656915"/>
    <lineage>
        <taxon>Bacteria</taxon>
        <taxon>Pseudomonadati</taxon>
        <taxon>Bacteroidota</taxon>
        <taxon>Chitinophagia</taxon>
        <taxon>Chitinophagales</taxon>
        <taxon>Chitinophagaceae</taxon>
        <taxon>Limnovirga</taxon>
    </lineage>
</organism>
<protein>
    <submittedName>
        <fullName evidence="2">HupE/UreJ family protein</fullName>
    </submittedName>
</protein>
<dbReference type="RefSeq" id="WP_171609769.1">
    <property type="nucleotide sequence ID" value="NZ_WHPF01000019.1"/>
</dbReference>
<evidence type="ECO:0000313" key="2">
    <source>
        <dbReference type="EMBL" id="NNV57821.1"/>
    </source>
</evidence>
<feature type="transmembrane region" description="Helical" evidence="1">
    <location>
        <begin position="43"/>
        <end position="65"/>
    </location>
</feature>
<feature type="transmembrane region" description="Helical" evidence="1">
    <location>
        <begin position="71"/>
        <end position="90"/>
    </location>
</feature>
<proteinExistence type="predicted"/>
<evidence type="ECO:0000313" key="3">
    <source>
        <dbReference type="Proteomes" id="UP000598971"/>
    </source>
</evidence>
<name>A0A8J8FGQ7_9BACT</name>
<sequence length="196" mass="21967">MSDFSIFFPMGIEHITDLSGIDHILFIAALCLRYIYTDWKKLLILVTAFTIGHSVTLALSTLDIIRFSQPFTELCIAITILITAINNCFVKDFRFNAKYPTIYFFALFFGLIHGLGFSTLLKNMLGKDQTIVWQLLSFNVGLEVGQLIIVSGVLLISYLIVSLLKINRTSYLVFVSGGIAALALEMALQRIPDVYP</sequence>
<dbReference type="Proteomes" id="UP000598971">
    <property type="component" value="Unassembled WGS sequence"/>
</dbReference>
<evidence type="ECO:0000256" key="1">
    <source>
        <dbReference type="SAM" id="Phobius"/>
    </source>
</evidence>
<keyword evidence="1" id="KW-0812">Transmembrane</keyword>
<feature type="transmembrane region" description="Helical" evidence="1">
    <location>
        <begin position="171"/>
        <end position="191"/>
    </location>
</feature>